<gene>
    <name evidence="1" type="ORF">pdam_00021298</name>
</gene>
<reference evidence="1 2" key="1">
    <citation type="journal article" date="2018" name="Sci. Rep.">
        <title>Comparative analysis of the Pocillopora damicornis genome highlights role of immune system in coral evolution.</title>
        <authorList>
            <person name="Cunning R."/>
            <person name="Bay R.A."/>
            <person name="Gillette P."/>
            <person name="Baker A.C."/>
            <person name="Traylor-Knowles N."/>
        </authorList>
    </citation>
    <scope>NUCLEOTIDE SEQUENCE [LARGE SCALE GENOMIC DNA]</scope>
    <source>
        <strain evidence="1">RSMAS</strain>
        <tissue evidence="1">Whole animal</tissue>
    </source>
</reference>
<proteinExistence type="predicted"/>
<dbReference type="PANTHER" id="PTHR46599:SF3">
    <property type="entry name" value="PIGGYBAC TRANSPOSABLE ELEMENT-DERIVED PROTEIN 4"/>
    <property type="match status" value="1"/>
</dbReference>
<dbReference type="EMBL" id="RCHS01000012">
    <property type="protein sequence ID" value="RMX61432.1"/>
    <property type="molecule type" value="Genomic_DNA"/>
</dbReference>
<sequence>MGGIDCTDQLLKPYEVLRKTLKWYMKVAIHFMQLSMFNSFIVYQKGGHQKQFLRFQHEVIAALLFENGNGADMEIPREENITRLTEHHFVSPIPVKASKQKPQKRCQKGVHKECQFMLILYSDDIIRILLNTANRAGFTLQNLGQDVDSDQP</sequence>
<evidence type="ECO:0008006" key="3">
    <source>
        <dbReference type="Google" id="ProtNLM"/>
    </source>
</evidence>
<accession>A0A3M6V686</accession>
<protein>
    <recommendedName>
        <fullName evidence="3">PiggyBac transposable element-derived protein domain-containing protein</fullName>
    </recommendedName>
</protein>
<keyword evidence="2" id="KW-1185">Reference proteome</keyword>
<organism evidence="1 2">
    <name type="scientific">Pocillopora damicornis</name>
    <name type="common">Cauliflower coral</name>
    <name type="synonym">Millepora damicornis</name>
    <dbReference type="NCBI Taxonomy" id="46731"/>
    <lineage>
        <taxon>Eukaryota</taxon>
        <taxon>Metazoa</taxon>
        <taxon>Cnidaria</taxon>
        <taxon>Anthozoa</taxon>
        <taxon>Hexacorallia</taxon>
        <taxon>Scleractinia</taxon>
        <taxon>Astrocoeniina</taxon>
        <taxon>Pocilloporidae</taxon>
        <taxon>Pocillopora</taxon>
    </lineage>
</organism>
<dbReference type="PANTHER" id="PTHR46599">
    <property type="entry name" value="PIGGYBAC TRANSPOSABLE ELEMENT-DERIVED PROTEIN 4"/>
    <property type="match status" value="1"/>
</dbReference>
<comment type="caution">
    <text evidence="1">The sequence shown here is derived from an EMBL/GenBank/DDBJ whole genome shotgun (WGS) entry which is preliminary data.</text>
</comment>
<dbReference type="AlphaFoldDB" id="A0A3M6V686"/>
<dbReference type="Proteomes" id="UP000275408">
    <property type="component" value="Unassembled WGS sequence"/>
</dbReference>
<evidence type="ECO:0000313" key="1">
    <source>
        <dbReference type="EMBL" id="RMX61432.1"/>
    </source>
</evidence>
<evidence type="ECO:0000313" key="2">
    <source>
        <dbReference type="Proteomes" id="UP000275408"/>
    </source>
</evidence>
<dbReference type="STRING" id="46731.A0A3M6V686"/>
<name>A0A3M6V686_POCDA</name>